<dbReference type="AlphaFoldDB" id="A0A1W1VMN1"/>
<dbReference type="InterPro" id="IPR036161">
    <property type="entry name" value="RPB6/omega-like_sf"/>
</dbReference>
<evidence type="ECO:0000256" key="4">
    <source>
        <dbReference type="ARBA" id="ARBA00022478"/>
    </source>
</evidence>
<evidence type="ECO:0000256" key="7">
    <source>
        <dbReference type="ARBA" id="ARBA00023163"/>
    </source>
</evidence>
<dbReference type="OrthoDB" id="9815459at2"/>
<reference evidence="11 12" key="1">
    <citation type="submission" date="2017-04" db="EMBL/GenBank/DDBJ databases">
        <authorList>
            <person name="Afonso C.L."/>
            <person name="Miller P.J."/>
            <person name="Scott M.A."/>
            <person name="Spackman E."/>
            <person name="Goraichik I."/>
            <person name="Dimitrov K.M."/>
            <person name="Suarez D.L."/>
            <person name="Swayne D.E."/>
        </authorList>
    </citation>
    <scope>NUCLEOTIDE SEQUENCE [LARGE SCALE GENOMIC DNA]</scope>
    <source>
        <strain evidence="11 12">ToBE</strain>
    </source>
</reference>
<name>A0A1W1VMN1_9FIRM</name>
<dbReference type="Pfam" id="PF01192">
    <property type="entry name" value="RNA_pol_Rpb6"/>
    <property type="match status" value="1"/>
</dbReference>
<evidence type="ECO:0000256" key="6">
    <source>
        <dbReference type="ARBA" id="ARBA00022695"/>
    </source>
</evidence>
<evidence type="ECO:0000256" key="8">
    <source>
        <dbReference type="ARBA" id="ARBA00029924"/>
    </source>
</evidence>
<accession>A0A1W1VMN1</accession>
<dbReference type="Gene3D" id="3.90.940.10">
    <property type="match status" value="1"/>
</dbReference>
<comment type="function">
    <text evidence="10">Promotes RNA polymerase assembly. Latches the N- and C-terminal regions of the beta' subunit thereby facilitating its interaction with the beta and alpha subunits.</text>
</comment>
<organism evidence="11 12">
    <name type="scientific">Thermanaeromonas toyohensis ToBE</name>
    <dbReference type="NCBI Taxonomy" id="698762"/>
    <lineage>
        <taxon>Bacteria</taxon>
        <taxon>Bacillati</taxon>
        <taxon>Bacillota</taxon>
        <taxon>Clostridia</taxon>
        <taxon>Neomoorellales</taxon>
        <taxon>Neomoorellaceae</taxon>
        <taxon>Thermanaeromonas</taxon>
    </lineage>
</organism>
<sequence length="67" mass="7606">MDRPSIDELLRQIDSKYALAVLAAKRARMLTQGQFESLYPKGTKPVTVALEEIAQGKLKMEWGKRKT</sequence>
<dbReference type="NCBIfam" id="TIGR00690">
    <property type="entry name" value="rpoZ"/>
    <property type="match status" value="1"/>
</dbReference>
<dbReference type="PANTHER" id="PTHR34476">
    <property type="entry name" value="DNA-DIRECTED RNA POLYMERASE SUBUNIT OMEGA"/>
    <property type="match status" value="1"/>
</dbReference>
<keyword evidence="4 10" id="KW-0240">DNA-directed RNA polymerase</keyword>
<dbReference type="EMBL" id="LT838272">
    <property type="protein sequence ID" value="SMB94586.1"/>
    <property type="molecule type" value="Genomic_DNA"/>
</dbReference>
<comment type="catalytic activity">
    <reaction evidence="9 10">
        <text>RNA(n) + a ribonucleoside 5'-triphosphate = RNA(n+1) + diphosphate</text>
        <dbReference type="Rhea" id="RHEA:21248"/>
        <dbReference type="Rhea" id="RHEA-COMP:14527"/>
        <dbReference type="Rhea" id="RHEA-COMP:17342"/>
        <dbReference type="ChEBI" id="CHEBI:33019"/>
        <dbReference type="ChEBI" id="CHEBI:61557"/>
        <dbReference type="ChEBI" id="CHEBI:140395"/>
        <dbReference type="EC" id="2.7.7.6"/>
    </reaction>
</comment>
<evidence type="ECO:0000256" key="1">
    <source>
        <dbReference type="ARBA" id="ARBA00006711"/>
    </source>
</evidence>
<keyword evidence="12" id="KW-1185">Reference proteome</keyword>
<dbReference type="SMART" id="SM01409">
    <property type="entry name" value="RNA_pol_Rpb6"/>
    <property type="match status" value="1"/>
</dbReference>
<evidence type="ECO:0000256" key="10">
    <source>
        <dbReference type="HAMAP-Rule" id="MF_00366"/>
    </source>
</evidence>
<dbReference type="GO" id="GO:0003899">
    <property type="term" value="F:DNA-directed RNA polymerase activity"/>
    <property type="evidence" value="ECO:0007669"/>
    <property type="project" value="UniProtKB-UniRule"/>
</dbReference>
<dbReference type="InterPro" id="IPR006110">
    <property type="entry name" value="Pol_omega/Rpo6/RPB6"/>
</dbReference>
<dbReference type="Proteomes" id="UP000192569">
    <property type="component" value="Chromosome I"/>
</dbReference>
<comment type="similarity">
    <text evidence="1 10">Belongs to the RNA polymerase subunit omega family.</text>
</comment>
<proteinExistence type="inferred from homology"/>
<protein>
    <recommendedName>
        <fullName evidence="3 10">DNA-directed RNA polymerase subunit omega</fullName>
        <shortName evidence="10">RNAP omega subunit</shortName>
        <ecNumber evidence="2 10">2.7.7.6</ecNumber>
    </recommendedName>
    <alternativeName>
        <fullName evidence="10">RNA polymerase omega subunit</fullName>
    </alternativeName>
    <alternativeName>
        <fullName evidence="8 10">Transcriptase subunit omega</fullName>
    </alternativeName>
</protein>
<evidence type="ECO:0000313" key="11">
    <source>
        <dbReference type="EMBL" id="SMB94586.1"/>
    </source>
</evidence>
<evidence type="ECO:0000256" key="3">
    <source>
        <dbReference type="ARBA" id="ARBA00013725"/>
    </source>
</evidence>
<evidence type="ECO:0000313" key="12">
    <source>
        <dbReference type="Proteomes" id="UP000192569"/>
    </source>
</evidence>
<dbReference type="InterPro" id="IPR003716">
    <property type="entry name" value="DNA-dir_RNA_pol_omega"/>
</dbReference>
<evidence type="ECO:0000256" key="2">
    <source>
        <dbReference type="ARBA" id="ARBA00012418"/>
    </source>
</evidence>
<evidence type="ECO:0000256" key="5">
    <source>
        <dbReference type="ARBA" id="ARBA00022679"/>
    </source>
</evidence>
<dbReference type="HAMAP" id="MF_00366">
    <property type="entry name" value="RNApol_bact_RpoZ"/>
    <property type="match status" value="1"/>
</dbReference>
<evidence type="ECO:0000256" key="9">
    <source>
        <dbReference type="ARBA" id="ARBA00048552"/>
    </source>
</evidence>
<keyword evidence="7 10" id="KW-0804">Transcription</keyword>
<gene>
    <name evidence="10" type="primary">rpoZ</name>
    <name evidence="11" type="ORF">SAMN00808754_1065</name>
</gene>
<comment type="subunit">
    <text evidence="10">The RNAP catalytic core consists of 2 alpha, 1 beta, 1 beta' and 1 omega subunit. When a sigma factor is associated with the core the holoenzyme is formed, which can initiate transcription.</text>
</comment>
<dbReference type="GO" id="GO:0000428">
    <property type="term" value="C:DNA-directed RNA polymerase complex"/>
    <property type="evidence" value="ECO:0007669"/>
    <property type="project" value="UniProtKB-KW"/>
</dbReference>
<dbReference type="GO" id="GO:0003677">
    <property type="term" value="F:DNA binding"/>
    <property type="evidence" value="ECO:0007669"/>
    <property type="project" value="UniProtKB-UniRule"/>
</dbReference>
<dbReference type="GO" id="GO:0006351">
    <property type="term" value="P:DNA-templated transcription"/>
    <property type="evidence" value="ECO:0007669"/>
    <property type="project" value="UniProtKB-UniRule"/>
</dbReference>
<keyword evidence="6 10" id="KW-0548">Nucleotidyltransferase</keyword>
<dbReference type="RefSeq" id="WP_084664554.1">
    <property type="nucleotide sequence ID" value="NZ_LT838272.1"/>
</dbReference>
<dbReference type="SUPFAM" id="SSF63562">
    <property type="entry name" value="RPB6/omega subunit-like"/>
    <property type="match status" value="1"/>
</dbReference>
<dbReference type="PANTHER" id="PTHR34476:SF1">
    <property type="entry name" value="DNA-DIRECTED RNA POLYMERASE SUBUNIT OMEGA"/>
    <property type="match status" value="1"/>
</dbReference>
<dbReference type="STRING" id="698762.SAMN00808754_1065"/>
<keyword evidence="5 10" id="KW-0808">Transferase</keyword>
<dbReference type="EC" id="2.7.7.6" evidence="2 10"/>